<dbReference type="InterPro" id="IPR015168">
    <property type="entry name" value="SsuA/THI5"/>
</dbReference>
<sequence>MNLPYKRLIATLALALSPVLTALAAATPDSVRIGIVSFTQGGKPVFGGIPGRVIEEGWLEQELEKRGVALEWQALPHANAGPQINEGFSNNGMDFAVRGDLPSVIALAGGVPGKLVVPGGSGNNIYLVVPKDSPAHSIEDLKGKRLALHRGRPWEFPFSEFLASKGLALKDFKIANINPQVGAAAVSAGKVDAAVLLSEAYLLEDKHVGRVLWSSKQGDADWRLVSDLWGTERFVDSQPQLTQLVATAWVKASQWLADPRNADEYYRFSSLAGTPQSVLRRDDQGDPVPWAQRWAPKTDAQLLKHFAALSQYALNNQLISTQPDLSQSLATRFTHQAIRDLGLVDLWPDLKAQVESTR</sequence>
<dbReference type="Proteomes" id="UP000620382">
    <property type="component" value="Unassembled WGS sequence"/>
</dbReference>
<dbReference type="Pfam" id="PF09084">
    <property type="entry name" value="NMT1"/>
    <property type="match status" value="1"/>
</dbReference>
<dbReference type="OrthoDB" id="9780180at2"/>
<gene>
    <name evidence="4" type="ORF">FRT59_21765</name>
    <name evidence="3" type="ORF">JJD71_13995</name>
</gene>
<reference evidence="3 6" key="2">
    <citation type="submission" date="2021-01" db="EMBL/GenBank/DDBJ databases">
        <title>Antibiotic resistance and phylogeny of Pseudomonas spp. isolated over three decades from chicken meat in the Norwegian food chain.</title>
        <authorList>
            <person name="Moen B."/>
        </authorList>
    </citation>
    <scope>NUCLEOTIDE SEQUENCE [LARGE SCALE GENOMIC DNA]</scope>
    <source>
        <strain evidence="3 6">MF6766</strain>
    </source>
</reference>
<dbReference type="EMBL" id="JAENSR010000003">
    <property type="protein sequence ID" value="MBK3460175.1"/>
    <property type="molecule type" value="Genomic_DNA"/>
</dbReference>
<organism evidence="4 5">
    <name type="scientific">Pseudomonas haemolytica</name>
    <dbReference type="NCBI Taxonomy" id="2600065"/>
    <lineage>
        <taxon>Bacteria</taxon>
        <taxon>Pseudomonadati</taxon>
        <taxon>Pseudomonadota</taxon>
        <taxon>Gammaproteobacteria</taxon>
        <taxon>Pseudomonadales</taxon>
        <taxon>Pseudomonadaceae</taxon>
        <taxon>Pseudomonas</taxon>
    </lineage>
</organism>
<dbReference type="RefSeq" id="WP_153872324.1">
    <property type="nucleotide sequence ID" value="NZ_JAEKCT010000016.1"/>
</dbReference>
<proteinExistence type="predicted"/>
<evidence type="ECO:0000313" key="3">
    <source>
        <dbReference type="EMBL" id="MBK3460175.1"/>
    </source>
</evidence>
<keyword evidence="1" id="KW-0732">Signal</keyword>
<evidence type="ECO:0000313" key="5">
    <source>
        <dbReference type="Proteomes" id="UP000408764"/>
    </source>
</evidence>
<evidence type="ECO:0000313" key="6">
    <source>
        <dbReference type="Proteomes" id="UP000620382"/>
    </source>
</evidence>
<feature type="domain" description="SsuA/THI5-like" evidence="2">
    <location>
        <begin position="88"/>
        <end position="261"/>
    </location>
</feature>
<protein>
    <submittedName>
        <fullName evidence="3 4">ABC transporter substrate-binding protein</fullName>
    </submittedName>
</protein>
<dbReference type="PANTHER" id="PTHR30024:SF21">
    <property type="entry name" value="ABC TRANSPORTER SUBSTRATE-BINDING PROTEIN"/>
    <property type="match status" value="1"/>
</dbReference>
<evidence type="ECO:0000259" key="2">
    <source>
        <dbReference type="Pfam" id="PF09084"/>
    </source>
</evidence>
<accession>A0A5P1DI39</accession>
<dbReference type="EMBL" id="VOIW01000006">
    <property type="protein sequence ID" value="MRJ39580.1"/>
    <property type="molecule type" value="Genomic_DNA"/>
</dbReference>
<dbReference type="Gene3D" id="3.40.190.10">
    <property type="entry name" value="Periplasmic binding protein-like II"/>
    <property type="match status" value="2"/>
</dbReference>
<comment type="caution">
    <text evidence="4">The sequence shown here is derived from an EMBL/GenBank/DDBJ whole genome shotgun (WGS) entry which is preliminary data.</text>
</comment>
<dbReference type="AlphaFoldDB" id="A0A5P1DI39"/>
<evidence type="ECO:0000313" key="4">
    <source>
        <dbReference type="EMBL" id="MRJ39580.1"/>
    </source>
</evidence>
<feature type="chain" id="PRO_5024387339" evidence="1">
    <location>
        <begin position="25"/>
        <end position="358"/>
    </location>
</feature>
<feature type="signal peptide" evidence="1">
    <location>
        <begin position="1"/>
        <end position="24"/>
    </location>
</feature>
<dbReference type="Proteomes" id="UP000408764">
    <property type="component" value="Unassembled WGS sequence"/>
</dbReference>
<dbReference type="CDD" id="cd13555">
    <property type="entry name" value="PBP2_sulfate_ester_like"/>
    <property type="match status" value="1"/>
</dbReference>
<dbReference type="SUPFAM" id="SSF53850">
    <property type="entry name" value="Periplasmic binding protein-like II"/>
    <property type="match status" value="1"/>
</dbReference>
<reference evidence="4 5" key="1">
    <citation type="submission" date="2019-08" db="EMBL/GenBank/DDBJ databases">
        <title>Pseudomonas haemolytica sp. nov. isolated from raw milk and skim milk concentrate.</title>
        <authorList>
            <person name="Hofmann K."/>
            <person name="Huptas C."/>
            <person name="Doll E."/>
            <person name="Scherer S."/>
            <person name="Wenning M."/>
        </authorList>
    </citation>
    <scope>NUCLEOTIDE SEQUENCE [LARGE SCALE GENOMIC DNA]</scope>
    <source>
        <strain evidence="4 5">DSM 108987</strain>
    </source>
</reference>
<keyword evidence="6" id="KW-1185">Reference proteome</keyword>
<evidence type="ECO:0000256" key="1">
    <source>
        <dbReference type="SAM" id="SignalP"/>
    </source>
</evidence>
<name>A0A5P1DI39_9PSED</name>
<dbReference type="PANTHER" id="PTHR30024">
    <property type="entry name" value="ALIPHATIC SULFONATES-BINDING PROTEIN-RELATED"/>
    <property type="match status" value="1"/>
</dbReference>